<keyword evidence="2" id="KW-0812">Transmembrane</keyword>
<feature type="transmembrane region" description="Helical" evidence="2">
    <location>
        <begin position="28"/>
        <end position="49"/>
    </location>
</feature>
<evidence type="ECO:0000256" key="1">
    <source>
        <dbReference type="SAM" id="Coils"/>
    </source>
</evidence>
<evidence type="ECO:0000313" key="3">
    <source>
        <dbReference type="EMBL" id="GLS24500.1"/>
    </source>
</evidence>
<dbReference type="GO" id="GO:0043683">
    <property type="term" value="P:type IV pilus assembly"/>
    <property type="evidence" value="ECO:0007669"/>
    <property type="project" value="InterPro"/>
</dbReference>
<proteinExistence type="predicted"/>
<dbReference type="PIRSF" id="PIRSF016482">
    <property type="entry name" value="PilO"/>
    <property type="match status" value="1"/>
</dbReference>
<sequence length="205" mass="23175">MSLADAVEQLQNFDINDLDFERIGTWPILAKVVIWILAFALILTAAYFLKVKELNETLEREVRTEQQLRDKFKKRAFEAANLQAYRDQMREMEEAFGAMLSQLPKDSEVPGLLEDITERGSTAGLAIKSIQLETEVVREFYVELPISISVEGGYHQLGTFVSGVSGLPRIVTLHNYSIQSSSKGAGPLLQMSIQAKTYRYKPQEQ</sequence>
<protein>
    <submittedName>
        <fullName evidence="3">Type 4 fimbrial biogenesis protein PilO</fullName>
    </submittedName>
</protein>
<evidence type="ECO:0000313" key="4">
    <source>
        <dbReference type="Proteomes" id="UP001156870"/>
    </source>
</evidence>
<dbReference type="InterPro" id="IPR014717">
    <property type="entry name" value="Transl_elong_EF1B/ribsomal_bS6"/>
</dbReference>
<keyword evidence="2" id="KW-0472">Membrane</keyword>
<name>A0AA37WKS2_9GAMM</name>
<gene>
    <name evidence="3" type="primary">pilO</name>
    <name evidence="3" type="ORF">GCM10007877_02120</name>
</gene>
<dbReference type="RefSeq" id="WP_232594330.1">
    <property type="nucleotide sequence ID" value="NZ_BSPD01000007.1"/>
</dbReference>
<evidence type="ECO:0000256" key="2">
    <source>
        <dbReference type="SAM" id="Phobius"/>
    </source>
</evidence>
<dbReference type="Gene3D" id="1.10.287.540">
    <property type="entry name" value="Helix hairpin bin"/>
    <property type="match status" value="1"/>
</dbReference>
<organism evidence="3 4">
    <name type="scientific">Marinibactrum halimedae</name>
    <dbReference type="NCBI Taxonomy" id="1444977"/>
    <lineage>
        <taxon>Bacteria</taxon>
        <taxon>Pseudomonadati</taxon>
        <taxon>Pseudomonadota</taxon>
        <taxon>Gammaproteobacteria</taxon>
        <taxon>Cellvibrionales</taxon>
        <taxon>Cellvibrionaceae</taxon>
        <taxon>Marinibactrum</taxon>
    </lineage>
</organism>
<dbReference type="PANTHER" id="PTHR39555:SF1">
    <property type="entry name" value="TYPE IV PILUS INNER MEMBRANE COMPONENT PILO"/>
    <property type="match status" value="1"/>
</dbReference>
<keyword evidence="1" id="KW-0175">Coiled coil</keyword>
<keyword evidence="2" id="KW-1133">Transmembrane helix</keyword>
<dbReference type="Pfam" id="PF04350">
    <property type="entry name" value="PilO"/>
    <property type="match status" value="1"/>
</dbReference>
<feature type="coiled-coil region" evidence="1">
    <location>
        <begin position="51"/>
        <end position="95"/>
    </location>
</feature>
<reference evidence="3 4" key="1">
    <citation type="journal article" date="2014" name="Int. J. Syst. Evol. Microbiol.">
        <title>Complete genome sequence of Corynebacterium casei LMG S-19264T (=DSM 44701T), isolated from a smear-ripened cheese.</title>
        <authorList>
            <consortium name="US DOE Joint Genome Institute (JGI-PGF)"/>
            <person name="Walter F."/>
            <person name="Albersmeier A."/>
            <person name="Kalinowski J."/>
            <person name="Ruckert C."/>
        </authorList>
    </citation>
    <scope>NUCLEOTIDE SEQUENCE [LARGE SCALE GENOMIC DNA]</scope>
    <source>
        <strain evidence="3 4">NBRC 110095</strain>
    </source>
</reference>
<dbReference type="Proteomes" id="UP001156870">
    <property type="component" value="Unassembled WGS sequence"/>
</dbReference>
<comment type="caution">
    <text evidence="3">The sequence shown here is derived from an EMBL/GenBank/DDBJ whole genome shotgun (WGS) entry which is preliminary data.</text>
</comment>
<keyword evidence="4" id="KW-1185">Reference proteome</keyword>
<dbReference type="AlphaFoldDB" id="A0AA37WKS2"/>
<dbReference type="Gene3D" id="3.30.70.60">
    <property type="match status" value="1"/>
</dbReference>
<dbReference type="GO" id="GO:0043107">
    <property type="term" value="P:type IV pilus-dependent motility"/>
    <property type="evidence" value="ECO:0007669"/>
    <property type="project" value="InterPro"/>
</dbReference>
<dbReference type="PANTHER" id="PTHR39555">
    <property type="entry name" value="FIMBRIAL ASSEMBLY PROTEIN PILO-LIKE PROTEIN-RELATED"/>
    <property type="match status" value="1"/>
</dbReference>
<accession>A0AA37WKS2</accession>
<dbReference type="EMBL" id="BSPD01000007">
    <property type="protein sequence ID" value="GLS24500.1"/>
    <property type="molecule type" value="Genomic_DNA"/>
</dbReference>
<dbReference type="InterPro" id="IPR007445">
    <property type="entry name" value="PilO"/>
</dbReference>